<organism evidence="5 6">
    <name type="scientific">Lentzea rhizosphaerae</name>
    <dbReference type="NCBI Taxonomy" id="2041025"/>
    <lineage>
        <taxon>Bacteria</taxon>
        <taxon>Bacillati</taxon>
        <taxon>Actinomycetota</taxon>
        <taxon>Actinomycetes</taxon>
        <taxon>Pseudonocardiales</taxon>
        <taxon>Pseudonocardiaceae</taxon>
        <taxon>Lentzea</taxon>
    </lineage>
</organism>
<dbReference type="SMART" id="SM00342">
    <property type="entry name" value="HTH_ARAC"/>
    <property type="match status" value="1"/>
</dbReference>
<keyword evidence="2" id="KW-0238">DNA-binding</keyword>
<dbReference type="RefSeq" id="WP_382377170.1">
    <property type="nucleotide sequence ID" value="NZ_JBHRZI010000025.1"/>
</dbReference>
<dbReference type="InterPro" id="IPR018062">
    <property type="entry name" value="HTH_AraC-typ_CS"/>
</dbReference>
<dbReference type="PANTHER" id="PTHR46796:SF6">
    <property type="entry name" value="ARAC SUBFAMILY"/>
    <property type="match status" value="1"/>
</dbReference>
<keyword evidence="3" id="KW-0804">Transcription</keyword>
<keyword evidence="6" id="KW-1185">Reference proteome</keyword>
<name>A0ABV8C0X8_9PSEU</name>
<dbReference type="InterPro" id="IPR035418">
    <property type="entry name" value="AraC-bd_2"/>
</dbReference>
<gene>
    <name evidence="5" type="ORF">ACFOWZ_29555</name>
</gene>
<evidence type="ECO:0000259" key="4">
    <source>
        <dbReference type="PROSITE" id="PS01124"/>
    </source>
</evidence>
<evidence type="ECO:0000256" key="3">
    <source>
        <dbReference type="ARBA" id="ARBA00023163"/>
    </source>
</evidence>
<dbReference type="Gene3D" id="1.10.10.60">
    <property type="entry name" value="Homeodomain-like"/>
    <property type="match status" value="1"/>
</dbReference>
<dbReference type="Proteomes" id="UP001595690">
    <property type="component" value="Unassembled WGS sequence"/>
</dbReference>
<dbReference type="InterPro" id="IPR018060">
    <property type="entry name" value="HTH_AraC"/>
</dbReference>
<reference evidence="6" key="1">
    <citation type="journal article" date="2019" name="Int. J. Syst. Evol. Microbiol.">
        <title>The Global Catalogue of Microorganisms (GCM) 10K type strain sequencing project: providing services to taxonomists for standard genome sequencing and annotation.</title>
        <authorList>
            <consortium name="The Broad Institute Genomics Platform"/>
            <consortium name="The Broad Institute Genome Sequencing Center for Infectious Disease"/>
            <person name="Wu L."/>
            <person name="Ma J."/>
        </authorList>
    </citation>
    <scope>NUCLEOTIDE SEQUENCE [LARGE SCALE GENOMIC DNA]</scope>
    <source>
        <strain evidence="6">CGMCC 4.7405</strain>
    </source>
</reference>
<dbReference type="InterPro" id="IPR009057">
    <property type="entry name" value="Homeodomain-like_sf"/>
</dbReference>
<feature type="domain" description="HTH araC/xylS-type" evidence="4">
    <location>
        <begin position="212"/>
        <end position="313"/>
    </location>
</feature>
<dbReference type="PANTHER" id="PTHR46796">
    <property type="entry name" value="HTH-TYPE TRANSCRIPTIONAL ACTIVATOR RHAS-RELATED"/>
    <property type="match status" value="1"/>
</dbReference>
<proteinExistence type="predicted"/>
<keyword evidence="1" id="KW-0805">Transcription regulation</keyword>
<dbReference type="EMBL" id="JBHRZI010000025">
    <property type="protein sequence ID" value="MFC3895642.1"/>
    <property type="molecule type" value="Genomic_DNA"/>
</dbReference>
<dbReference type="PROSITE" id="PS01124">
    <property type="entry name" value="HTH_ARAC_FAMILY_2"/>
    <property type="match status" value="1"/>
</dbReference>
<protein>
    <submittedName>
        <fullName evidence="5">Helix-turn-helix domain-containing protein</fullName>
    </submittedName>
</protein>
<dbReference type="InterPro" id="IPR050204">
    <property type="entry name" value="AraC_XylS_family_regulators"/>
</dbReference>
<dbReference type="Pfam" id="PF12833">
    <property type="entry name" value="HTH_18"/>
    <property type="match status" value="1"/>
</dbReference>
<dbReference type="InterPro" id="IPR020449">
    <property type="entry name" value="Tscrpt_reg_AraC-type_HTH"/>
</dbReference>
<dbReference type="Pfam" id="PF14525">
    <property type="entry name" value="AraC_binding_2"/>
    <property type="match status" value="1"/>
</dbReference>
<evidence type="ECO:0000313" key="6">
    <source>
        <dbReference type="Proteomes" id="UP001595690"/>
    </source>
</evidence>
<comment type="caution">
    <text evidence="5">The sequence shown here is derived from an EMBL/GenBank/DDBJ whole genome shotgun (WGS) entry which is preliminary data.</text>
</comment>
<dbReference type="PROSITE" id="PS00041">
    <property type="entry name" value="HTH_ARAC_FAMILY_1"/>
    <property type="match status" value="1"/>
</dbReference>
<dbReference type="SUPFAM" id="SSF46689">
    <property type="entry name" value="Homeodomain-like"/>
    <property type="match status" value="1"/>
</dbReference>
<evidence type="ECO:0000256" key="1">
    <source>
        <dbReference type="ARBA" id="ARBA00023015"/>
    </source>
</evidence>
<accession>A0ABV8C0X8</accession>
<sequence length="315" mass="33967">MALLLDTTTIPLRDRRDALITTLRDASGTGRVELADDEPVRARVDLWSFGSASILRADSNGFANIGTTKSARSASGEHIAIGVHEAGAARYQVGATTQAVRAGEVLLVDVNRPFSFGWRGRGAALSLNTSAADLALPGEMIRRAGSRLRSSPLYGLFGNHLMDLSRNADLLSGSPAAGMLGAASIELARALIATAVEDVAGTRDVVEQTLIVQVRAYVRQHLRDPDLSPGTIAAALAISPRHLHRVCTNAGLRLEQWIIARRLDQAKAELAHPSSRHLSIGRVARRCGFKDPTHFTRRFRTAFGVLPSEWRRSTS</sequence>
<dbReference type="PRINTS" id="PR00032">
    <property type="entry name" value="HTHARAC"/>
</dbReference>
<evidence type="ECO:0000313" key="5">
    <source>
        <dbReference type="EMBL" id="MFC3895642.1"/>
    </source>
</evidence>
<evidence type="ECO:0000256" key="2">
    <source>
        <dbReference type="ARBA" id="ARBA00023125"/>
    </source>
</evidence>